<gene>
    <name evidence="7" type="ORF">g.23953</name>
</gene>
<evidence type="ECO:0000313" key="7">
    <source>
        <dbReference type="EMBL" id="JAS59624.1"/>
    </source>
</evidence>
<dbReference type="AlphaFoldDB" id="A0A1B6GB01"/>
<dbReference type="InterPro" id="IPR038330">
    <property type="entry name" value="TspO/MBR-related_sf"/>
</dbReference>
<dbReference type="Pfam" id="PF03073">
    <property type="entry name" value="TspO_MBR"/>
    <property type="match status" value="1"/>
</dbReference>
<keyword evidence="3 6" id="KW-0812">Transmembrane</keyword>
<dbReference type="GO" id="GO:0033013">
    <property type="term" value="P:tetrapyrrole metabolic process"/>
    <property type="evidence" value="ECO:0007669"/>
    <property type="project" value="UniProtKB-ARBA"/>
</dbReference>
<evidence type="ECO:0000256" key="2">
    <source>
        <dbReference type="ARBA" id="ARBA00007524"/>
    </source>
</evidence>
<dbReference type="FunFam" id="1.20.1260.100:FF:000001">
    <property type="entry name" value="translocator protein 2"/>
    <property type="match status" value="1"/>
</dbReference>
<evidence type="ECO:0000256" key="3">
    <source>
        <dbReference type="ARBA" id="ARBA00022692"/>
    </source>
</evidence>
<reference evidence="7" key="1">
    <citation type="submission" date="2015-11" db="EMBL/GenBank/DDBJ databases">
        <title>De novo transcriptome assembly of four potential Pierce s Disease insect vectors from Arizona vineyards.</title>
        <authorList>
            <person name="Tassone E.E."/>
        </authorList>
    </citation>
    <scope>NUCLEOTIDE SEQUENCE</scope>
</reference>
<proteinExistence type="inferred from homology"/>
<dbReference type="InterPro" id="IPR004307">
    <property type="entry name" value="TspO_MBR"/>
</dbReference>
<keyword evidence="4 6" id="KW-1133">Transmembrane helix</keyword>
<evidence type="ECO:0000256" key="6">
    <source>
        <dbReference type="SAM" id="Phobius"/>
    </source>
</evidence>
<feature type="transmembrane region" description="Helical" evidence="6">
    <location>
        <begin position="79"/>
        <end position="99"/>
    </location>
</feature>
<dbReference type="Gene3D" id="1.20.1260.100">
    <property type="entry name" value="TspO/MBR protein"/>
    <property type="match status" value="1"/>
</dbReference>
<dbReference type="PANTHER" id="PTHR10057:SF0">
    <property type="entry name" value="TRANSLOCATOR PROTEIN"/>
    <property type="match status" value="1"/>
</dbReference>
<comment type="subcellular location">
    <subcellularLocation>
        <location evidence="1">Membrane</location>
        <topology evidence="1">Multi-pass membrane protein</topology>
    </subcellularLocation>
</comment>
<keyword evidence="5 6" id="KW-0472">Membrane</keyword>
<dbReference type="PIRSF" id="PIRSF005859">
    <property type="entry name" value="PBR"/>
    <property type="match status" value="1"/>
</dbReference>
<comment type="similarity">
    <text evidence="2">Belongs to the TspO/BZRP family.</text>
</comment>
<dbReference type="GO" id="GO:0005741">
    <property type="term" value="C:mitochondrial outer membrane"/>
    <property type="evidence" value="ECO:0007669"/>
    <property type="project" value="TreeGrafter"/>
</dbReference>
<accession>A0A1B6GB01</accession>
<evidence type="ECO:0000256" key="4">
    <source>
        <dbReference type="ARBA" id="ARBA00022989"/>
    </source>
</evidence>
<protein>
    <recommendedName>
        <fullName evidence="8">TspO/MBR-related protein</fullName>
    </recommendedName>
</protein>
<dbReference type="PANTHER" id="PTHR10057">
    <property type="entry name" value="PERIPHERAL-TYPE BENZODIAZEPINE RECEPTOR"/>
    <property type="match status" value="1"/>
</dbReference>
<name>A0A1B6GB01_9HEMI</name>
<sequence>MSIPWPMIGAVALPVASGSLSGYLVREGTRDWYESLKKPDWKPPKIAFSIVWPALYSGMGYASYLVWKEGGGFHGAAQLPLAAYGTQLALNVAWSPVFFGKKSIKGGLITIGLLDAAVVATTYLFYQVTPTAAYIMLPYVAWLAYATALNHRVWRDNPQPSITEVKGQ</sequence>
<dbReference type="EMBL" id="GECZ01010145">
    <property type="protein sequence ID" value="JAS59624.1"/>
    <property type="molecule type" value="Transcribed_RNA"/>
</dbReference>
<feature type="transmembrane region" description="Helical" evidence="6">
    <location>
        <begin position="6"/>
        <end position="25"/>
    </location>
</feature>
<organism evidence="7">
    <name type="scientific">Cuerna arida</name>
    <dbReference type="NCBI Taxonomy" id="1464854"/>
    <lineage>
        <taxon>Eukaryota</taxon>
        <taxon>Metazoa</taxon>
        <taxon>Ecdysozoa</taxon>
        <taxon>Arthropoda</taxon>
        <taxon>Hexapoda</taxon>
        <taxon>Insecta</taxon>
        <taxon>Pterygota</taxon>
        <taxon>Neoptera</taxon>
        <taxon>Paraneoptera</taxon>
        <taxon>Hemiptera</taxon>
        <taxon>Auchenorrhyncha</taxon>
        <taxon>Membracoidea</taxon>
        <taxon>Cicadellidae</taxon>
        <taxon>Cicadellinae</taxon>
        <taxon>Proconiini</taxon>
        <taxon>Cuerna</taxon>
    </lineage>
</organism>
<feature type="transmembrane region" description="Helical" evidence="6">
    <location>
        <begin position="132"/>
        <end position="149"/>
    </location>
</feature>
<evidence type="ECO:0000256" key="1">
    <source>
        <dbReference type="ARBA" id="ARBA00004141"/>
    </source>
</evidence>
<feature type="transmembrane region" description="Helical" evidence="6">
    <location>
        <begin position="46"/>
        <end position="67"/>
    </location>
</feature>
<dbReference type="CDD" id="cd15904">
    <property type="entry name" value="TSPO_MBR"/>
    <property type="match status" value="1"/>
</dbReference>
<feature type="transmembrane region" description="Helical" evidence="6">
    <location>
        <begin position="106"/>
        <end position="126"/>
    </location>
</feature>
<evidence type="ECO:0000256" key="5">
    <source>
        <dbReference type="ARBA" id="ARBA00023136"/>
    </source>
</evidence>
<evidence type="ECO:0008006" key="8">
    <source>
        <dbReference type="Google" id="ProtNLM"/>
    </source>
</evidence>